<dbReference type="PROSITE" id="PS51684">
    <property type="entry name" value="SAM_MT_TRM5_TYW2"/>
    <property type="match status" value="1"/>
</dbReference>
<proteinExistence type="predicted"/>
<evidence type="ECO:0000313" key="5">
    <source>
        <dbReference type="EMBL" id="OCT44518.1"/>
    </source>
</evidence>
<dbReference type="EC" id="2.5.1.114" evidence="1"/>
<dbReference type="GO" id="GO:0008757">
    <property type="term" value="F:S-adenosylmethionine-dependent methyltransferase activity"/>
    <property type="evidence" value="ECO:0007669"/>
    <property type="project" value="InterPro"/>
</dbReference>
<dbReference type="STRING" id="86049.A0A1C1C7S7"/>
<dbReference type="VEuPathDB" id="FungiDB:CLCR_05797"/>
<evidence type="ECO:0000256" key="1">
    <source>
        <dbReference type="ARBA" id="ARBA00012265"/>
    </source>
</evidence>
<dbReference type="GO" id="GO:0005737">
    <property type="term" value="C:cytoplasm"/>
    <property type="evidence" value="ECO:0007669"/>
    <property type="project" value="TreeGrafter"/>
</dbReference>
<feature type="domain" description="SAM-dependent methyltransferase TRM5/TYW2-type" evidence="4">
    <location>
        <begin position="234"/>
        <end position="514"/>
    </location>
</feature>
<dbReference type="VEuPathDB" id="FungiDB:G647_07199"/>
<evidence type="ECO:0000256" key="3">
    <source>
        <dbReference type="SAM" id="MobiDB-lite"/>
    </source>
</evidence>
<dbReference type="InterPro" id="IPR029063">
    <property type="entry name" value="SAM-dependent_MTases_sf"/>
</dbReference>
<dbReference type="EMBL" id="LGRB01000020">
    <property type="protein sequence ID" value="OCT44518.1"/>
    <property type="molecule type" value="Genomic_DNA"/>
</dbReference>
<dbReference type="GO" id="GO:0031591">
    <property type="term" value="P:wybutosine biosynthetic process"/>
    <property type="evidence" value="ECO:0007669"/>
    <property type="project" value="InterPro"/>
</dbReference>
<dbReference type="GO" id="GO:0008175">
    <property type="term" value="F:tRNA methyltransferase activity"/>
    <property type="evidence" value="ECO:0007669"/>
    <property type="project" value="TreeGrafter"/>
</dbReference>
<dbReference type="Proteomes" id="UP000094526">
    <property type="component" value="Unassembled WGS sequence"/>
</dbReference>
<organism evidence="5 6">
    <name type="scientific">Cladophialophora carrionii</name>
    <dbReference type="NCBI Taxonomy" id="86049"/>
    <lineage>
        <taxon>Eukaryota</taxon>
        <taxon>Fungi</taxon>
        <taxon>Dikarya</taxon>
        <taxon>Ascomycota</taxon>
        <taxon>Pezizomycotina</taxon>
        <taxon>Eurotiomycetes</taxon>
        <taxon>Chaetothyriomycetidae</taxon>
        <taxon>Chaetothyriales</taxon>
        <taxon>Herpotrichiellaceae</taxon>
        <taxon>Cladophialophora</taxon>
    </lineage>
</organism>
<dbReference type="PIRSF" id="PIRSF038972">
    <property type="entry name" value="Trm12"/>
    <property type="match status" value="1"/>
</dbReference>
<feature type="compositionally biased region" description="Basic and acidic residues" evidence="3">
    <location>
        <begin position="165"/>
        <end position="182"/>
    </location>
</feature>
<comment type="catalytic activity">
    <reaction evidence="2">
        <text>4-demethylwyosine(37) in tRNA(Phe) + S-adenosyl-L-methionine = 4-demethyl-7-[(3S)-3-amino-3-carboxypropyl]wyosine(37) in tRNA(Phe) + S-methyl-5'-thioadenosine + H(+)</text>
        <dbReference type="Rhea" id="RHEA:36355"/>
        <dbReference type="Rhea" id="RHEA-COMP:10164"/>
        <dbReference type="Rhea" id="RHEA-COMP:10378"/>
        <dbReference type="ChEBI" id="CHEBI:15378"/>
        <dbReference type="ChEBI" id="CHEBI:17509"/>
        <dbReference type="ChEBI" id="CHEBI:59789"/>
        <dbReference type="ChEBI" id="CHEBI:64315"/>
        <dbReference type="ChEBI" id="CHEBI:73550"/>
        <dbReference type="EC" id="2.5.1.114"/>
    </reaction>
</comment>
<gene>
    <name evidence="5" type="ORF">CLCR_05797</name>
</gene>
<evidence type="ECO:0000259" key="4">
    <source>
        <dbReference type="PROSITE" id="PS51684"/>
    </source>
</evidence>
<sequence>MQDDPPPPRESISRKRKTQPTNPLIRGIVAFCDQNPHVGSVRRTGSTPTTTTTTTTSDDARTSPSANSRSSTSLPVVLAISDLPKRYTAYAPLLLLPPSFISAAQQTPPLAAWPRFYSTLTETQKAALFRCIAEEGFRGLGISRIAINAPIAAAEGEVTNQVAAEEGRLGGGYDDKDKDSTRRPNVLRTPSGLIPVYGDWGPVLPFEQHRVRTLTPTAEDFQAAFWTATAQHEGVTQVWAPLYTMFSRGNVSEKARILGLRSWFPGVTTARESEVDVAGELGSHADVSMVDVVDMYVGIGYFAFCYLKRGVRRVYGWDINPWSIEGLRRGCERNGWKCLVVNVDAIGSVGSAAGGSVRELAEQIREGDQGGPGEQNVVRCVAFLGDNKWAAKVLQEIQSELWKMEGKGRVERSSLNIRHANLGLLPTSRASWRDAVVILTTMNDGGKGGWLHVHENVDMREIERMTGEVVDQINRLLQVNPGNGRFHASCQHVEQVKTYAPGVMHCVFDVAITPNG</sequence>
<dbReference type="PANTHER" id="PTHR23245:SF25">
    <property type="entry name" value="TRNA WYBUTOSINE-SYNTHESIZING PROTEIN 2 HOMOLOG"/>
    <property type="match status" value="1"/>
</dbReference>
<dbReference type="OrthoDB" id="2387925at2759"/>
<dbReference type="GO" id="GO:0030488">
    <property type="term" value="P:tRNA methylation"/>
    <property type="evidence" value="ECO:0007669"/>
    <property type="project" value="TreeGrafter"/>
</dbReference>
<dbReference type="eggNOG" id="KOG1227">
    <property type="taxonomic scope" value="Eukaryota"/>
</dbReference>
<protein>
    <recommendedName>
        <fullName evidence="1">tRNA(Phe) (4-demethylwyosine(37)-C(7)) aminocarboxypropyltransferase</fullName>
        <ecNumber evidence="1">2.5.1.114</ecNumber>
    </recommendedName>
</protein>
<name>A0A1C1C7S7_9EURO</name>
<dbReference type="InterPro" id="IPR026274">
    <property type="entry name" value="tRNA_wybutosine_synth_prot_2"/>
</dbReference>
<evidence type="ECO:0000313" key="6">
    <source>
        <dbReference type="Proteomes" id="UP000094526"/>
    </source>
</evidence>
<evidence type="ECO:0000256" key="2">
    <source>
        <dbReference type="ARBA" id="ARBA00049400"/>
    </source>
</evidence>
<keyword evidence="6" id="KW-1185">Reference proteome</keyword>
<dbReference type="Gene3D" id="3.40.50.150">
    <property type="entry name" value="Vaccinia Virus protein VP39"/>
    <property type="match status" value="1"/>
</dbReference>
<feature type="region of interest" description="Disordered" evidence="3">
    <location>
        <begin position="36"/>
        <end position="71"/>
    </location>
</feature>
<dbReference type="SUPFAM" id="SSF53335">
    <property type="entry name" value="S-adenosyl-L-methionine-dependent methyltransferases"/>
    <property type="match status" value="1"/>
</dbReference>
<comment type="caution">
    <text evidence="5">The sequence shown here is derived from an EMBL/GenBank/DDBJ whole genome shotgun (WGS) entry which is preliminary data.</text>
</comment>
<dbReference type="GO" id="GO:0102522">
    <property type="term" value="F:tRNA 4-demethylwyosine alpha-amino-alpha-carboxypropyltransferase activity"/>
    <property type="evidence" value="ECO:0007669"/>
    <property type="project" value="UniProtKB-EC"/>
</dbReference>
<reference evidence="6" key="1">
    <citation type="submission" date="2015-07" db="EMBL/GenBank/DDBJ databases">
        <authorList>
            <person name="Teixeira M.M."/>
            <person name="Souza R.C."/>
            <person name="Almeida L.G."/>
            <person name="Vicente V.A."/>
            <person name="de Hoog S."/>
            <person name="Bocca A.L."/>
            <person name="de Almeida S.R."/>
            <person name="Vasconcelos A.T."/>
            <person name="Felipe M.S."/>
        </authorList>
    </citation>
    <scope>NUCLEOTIDE SEQUENCE [LARGE SCALE GENOMIC DNA]</scope>
    <source>
        <strain evidence="6">KSF</strain>
    </source>
</reference>
<feature type="region of interest" description="Disordered" evidence="3">
    <location>
        <begin position="1"/>
        <end position="23"/>
    </location>
</feature>
<accession>A0A1C1C7S7</accession>
<dbReference type="AlphaFoldDB" id="A0A1C1C7S7"/>
<dbReference type="InterPro" id="IPR030382">
    <property type="entry name" value="MeTrfase_TRM5/TYW2"/>
</dbReference>
<feature type="region of interest" description="Disordered" evidence="3">
    <location>
        <begin position="165"/>
        <end position="185"/>
    </location>
</feature>
<feature type="compositionally biased region" description="Low complexity" evidence="3">
    <location>
        <begin position="43"/>
        <end position="71"/>
    </location>
</feature>
<dbReference type="PANTHER" id="PTHR23245">
    <property type="entry name" value="TRNA METHYLTRANSFERASE"/>
    <property type="match status" value="1"/>
</dbReference>